<reference evidence="9" key="1">
    <citation type="submission" date="2020-06" db="EMBL/GenBank/DDBJ databases">
        <title>WGS assembly of Ceratodon purpureus strain R40.</title>
        <authorList>
            <person name="Carey S.B."/>
            <person name="Jenkins J."/>
            <person name="Shu S."/>
            <person name="Lovell J.T."/>
            <person name="Sreedasyam A."/>
            <person name="Maumus F."/>
            <person name="Tiley G.P."/>
            <person name="Fernandez-Pozo N."/>
            <person name="Barry K."/>
            <person name="Chen C."/>
            <person name="Wang M."/>
            <person name="Lipzen A."/>
            <person name="Daum C."/>
            <person name="Saski C.A."/>
            <person name="Payton A.C."/>
            <person name="Mcbreen J.C."/>
            <person name="Conrad R.E."/>
            <person name="Kollar L.M."/>
            <person name="Olsson S."/>
            <person name="Huttunen S."/>
            <person name="Landis J.B."/>
            <person name="Wickett N.J."/>
            <person name="Johnson M.G."/>
            <person name="Rensing S.A."/>
            <person name="Grimwood J."/>
            <person name="Schmutz J."/>
            <person name="Mcdaniel S.F."/>
        </authorList>
    </citation>
    <scope>NUCLEOTIDE SEQUENCE</scope>
    <source>
        <strain evidence="9">R40</strain>
    </source>
</reference>
<evidence type="ECO:0000256" key="4">
    <source>
        <dbReference type="ARBA" id="ARBA00023136"/>
    </source>
</evidence>
<sequence>MASTSGGVTGDVHTTQTTSYNRTGSGASIRSHTMIPAENLQTVQSGIQADWGSFKRVRPSWVTRNDSTKAHYVGSDVNVGLTGRLKRGVGLHDTRKADVWRAAAVEFVATTGFTFLSIIAYQESSKASVAAQAFLQAMIYSLIILAAAPISGGHLNPAITIITFLTGQATLVRSLLYVVAQLSGGILGATAVRFLTAPEVRTKYCLGGCLLQELPAESAAIASVSSVGSVLTNRQGLLAETVFTIIMLYVVYGVGFDTRSIVVTFPIISPFVIGGVFGMLIFISQGLGYTAVMNPARCLGPAVVYRHELWEPLCVFTIGPLIAAVIVGIFLLLVNQGNDNEFGPVLPLNFFQTVIPDHQRPGFGPRSTSVFYPAGLDQEIFHSQRHSQGLSQQLLAANIPGTTTSSEVLTPSDPSSGSKYSLTLQIKAFMQPKGMESRRMGSTNMVDVGRFDQNVMLQQYSNSRGSSDGVIHHIGDPEKDR</sequence>
<dbReference type="PRINTS" id="PR00783">
    <property type="entry name" value="MINTRINSICP"/>
</dbReference>
<evidence type="ECO:0000313" key="10">
    <source>
        <dbReference type="Proteomes" id="UP000822688"/>
    </source>
</evidence>
<evidence type="ECO:0008006" key="11">
    <source>
        <dbReference type="Google" id="ProtNLM"/>
    </source>
</evidence>
<dbReference type="GO" id="GO:0016020">
    <property type="term" value="C:membrane"/>
    <property type="evidence" value="ECO:0007669"/>
    <property type="project" value="UniProtKB-SubCell"/>
</dbReference>
<keyword evidence="4 7" id="KW-0472">Membrane</keyword>
<comment type="subcellular location">
    <subcellularLocation>
        <location evidence="1">Membrane</location>
        <topology evidence="1">Multi-pass membrane protein</topology>
    </subcellularLocation>
</comment>
<dbReference type="Gene3D" id="1.20.1080.10">
    <property type="entry name" value="Glycerol uptake facilitator protein"/>
    <property type="match status" value="1"/>
</dbReference>
<dbReference type="GO" id="GO:0015267">
    <property type="term" value="F:channel activity"/>
    <property type="evidence" value="ECO:0007669"/>
    <property type="project" value="InterPro"/>
</dbReference>
<evidence type="ECO:0000313" key="9">
    <source>
        <dbReference type="EMBL" id="KAG0553403.1"/>
    </source>
</evidence>
<evidence type="ECO:0000256" key="1">
    <source>
        <dbReference type="ARBA" id="ARBA00004141"/>
    </source>
</evidence>
<feature type="transmembrane region" description="Helical" evidence="7">
    <location>
        <begin position="267"/>
        <end position="292"/>
    </location>
</feature>
<dbReference type="AlphaFoldDB" id="A0A8T0G2B9"/>
<comment type="caution">
    <text evidence="9">The sequence shown here is derived from an EMBL/GenBank/DDBJ whole genome shotgun (WGS) entry which is preliminary data.</text>
</comment>
<dbReference type="InterPro" id="IPR023271">
    <property type="entry name" value="Aquaporin-like"/>
</dbReference>
<evidence type="ECO:0000256" key="2">
    <source>
        <dbReference type="ARBA" id="ARBA00022692"/>
    </source>
</evidence>
<dbReference type="PANTHER" id="PTHR47002">
    <property type="entry name" value="AQUAPORIN-LIKE"/>
    <property type="match status" value="1"/>
</dbReference>
<dbReference type="Proteomes" id="UP000822688">
    <property type="component" value="Chromosome 12"/>
</dbReference>
<evidence type="ECO:0000313" key="8">
    <source>
        <dbReference type="EMBL" id="KAG0553397.1"/>
    </source>
</evidence>
<evidence type="ECO:0000256" key="7">
    <source>
        <dbReference type="SAM" id="Phobius"/>
    </source>
</evidence>
<feature type="region of interest" description="Disordered" evidence="6">
    <location>
        <begin position="1"/>
        <end position="28"/>
    </location>
</feature>
<feature type="transmembrane region" description="Helical" evidence="7">
    <location>
        <begin position="237"/>
        <end position="255"/>
    </location>
</feature>
<feature type="compositionally biased region" description="Basic and acidic residues" evidence="6">
    <location>
        <begin position="470"/>
        <end position="481"/>
    </location>
</feature>
<dbReference type="EMBL" id="CM026433">
    <property type="protein sequence ID" value="KAG0553397.1"/>
    <property type="molecule type" value="Genomic_DNA"/>
</dbReference>
<keyword evidence="3 7" id="KW-1133">Transmembrane helix</keyword>
<name>A0A8T0G2B9_CERPU</name>
<evidence type="ECO:0000256" key="5">
    <source>
        <dbReference type="RuleBase" id="RU000477"/>
    </source>
</evidence>
<dbReference type="EMBL" id="CM026433">
    <property type="protein sequence ID" value="KAG0553403.1"/>
    <property type="molecule type" value="Genomic_DNA"/>
</dbReference>
<comment type="similarity">
    <text evidence="5">Belongs to the MIP/aquaporin (TC 1.A.8) family.</text>
</comment>
<organism evidence="9 10">
    <name type="scientific">Ceratodon purpureus</name>
    <name type="common">Fire moss</name>
    <name type="synonym">Dicranum purpureum</name>
    <dbReference type="NCBI Taxonomy" id="3225"/>
    <lineage>
        <taxon>Eukaryota</taxon>
        <taxon>Viridiplantae</taxon>
        <taxon>Streptophyta</taxon>
        <taxon>Embryophyta</taxon>
        <taxon>Bryophyta</taxon>
        <taxon>Bryophytina</taxon>
        <taxon>Bryopsida</taxon>
        <taxon>Dicranidae</taxon>
        <taxon>Pseudoditrichales</taxon>
        <taxon>Ditrichaceae</taxon>
        <taxon>Ceratodon</taxon>
    </lineage>
</organism>
<evidence type="ECO:0000256" key="3">
    <source>
        <dbReference type="ARBA" id="ARBA00022989"/>
    </source>
</evidence>
<dbReference type="PANTHER" id="PTHR47002:SF2">
    <property type="entry name" value="AQUAPORIN AQPAE.A-LIKE"/>
    <property type="match status" value="1"/>
</dbReference>
<dbReference type="SUPFAM" id="SSF81338">
    <property type="entry name" value="Aquaporin-like"/>
    <property type="match status" value="1"/>
</dbReference>
<accession>A0A8T0G2B9</accession>
<feature type="transmembrane region" description="Helical" evidence="7">
    <location>
        <begin position="99"/>
        <end position="121"/>
    </location>
</feature>
<protein>
    <recommendedName>
        <fullName evidence="11">Aquaporin</fullName>
    </recommendedName>
</protein>
<feature type="transmembrane region" description="Helical" evidence="7">
    <location>
        <begin position="175"/>
        <end position="195"/>
    </location>
</feature>
<dbReference type="InterPro" id="IPR000425">
    <property type="entry name" value="MIP"/>
</dbReference>
<gene>
    <name evidence="8" type="ORF">KC19_12G008400</name>
    <name evidence="9" type="ORF">KC19_12G008800</name>
</gene>
<keyword evidence="10" id="KW-1185">Reference proteome</keyword>
<proteinExistence type="inferred from homology"/>
<keyword evidence="5" id="KW-0813">Transport</keyword>
<dbReference type="Pfam" id="PF00230">
    <property type="entry name" value="MIP"/>
    <property type="match status" value="1"/>
</dbReference>
<feature type="transmembrane region" description="Helical" evidence="7">
    <location>
        <begin position="313"/>
        <end position="334"/>
    </location>
</feature>
<keyword evidence="2 5" id="KW-0812">Transmembrane</keyword>
<feature type="region of interest" description="Disordered" evidence="6">
    <location>
        <begin position="460"/>
        <end position="481"/>
    </location>
</feature>
<evidence type="ECO:0000256" key="6">
    <source>
        <dbReference type="SAM" id="MobiDB-lite"/>
    </source>
</evidence>
<feature type="transmembrane region" description="Helical" evidence="7">
    <location>
        <begin position="133"/>
        <end position="155"/>
    </location>
</feature>